<protein>
    <submittedName>
        <fullName evidence="3">Uncharacterized protein</fullName>
    </submittedName>
</protein>
<name>A0ABP8VXV8_9PSEU</name>
<accession>A0ABP8VXV8</accession>
<gene>
    <name evidence="3" type="ORF">GCM10023215_01290</name>
</gene>
<dbReference type="Proteomes" id="UP001500325">
    <property type="component" value="Unassembled WGS sequence"/>
</dbReference>
<feature type="compositionally biased region" description="Basic and acidic residues" evidence="1">
    <location>
        <begin position="31"/>
        <end position="57"/>
    </location>
</feature>
<organism evidence="3 4">
    <name type="scientific">Pseudonocardia yuanmonensis</name>
    <dbReference type="NCBI Taxonomy" id="1095914"/>
    <lineage>
        <taxon>Bacteria</taxon>
        <taxon>Bacillati</taxon>
        <taxon>Actinomycetota</taxon>
        <taxon>Actinomycetes</taxon>
        <taxon>Pseudonocardiales</taxon>
        <taxon>Pseudonocardiaceae</taxon>
        <taxon>Pseudonocardia</taxon>
    </lineage>
</organism>
<evidence type="ECO:0000256" key="1">
    <source>
        <dbReference type="SAM" id="MobiDB-lite"/>
    </source>
</evidence>
<evidence type="ECO:0000256" key="2">
    <source>
        <dbReference type="SAM" id="Phobius"/>
    </source>
</evidence>
<sequence length="74" mass="8312">MAWWVWLVVGWVALGLVVALAFGLLARAGEWSERRDRPPAEPALRRRPDDEAPDEGRNASAPGAPTRDLRRQRP</sequence>
<keyword evidence="4" id="KW-1185">Reference proteome</keyword>
<keyword evidence="2" id="KW-0812">Transmembrane</keyword>
<comment type="caution">
    <text evidence="3">The sequence shown here is derived from an EMBL/GenBank/DDBJ whole genome shotgun (WGS) entry which is preliminary data.</text>
</comment>
<keyword evidence="2" id="KW-0472">Membrane</keyword>
<evidence type="ECO:0000313" key="4">
    <source>
        <dbReference type="Proteomes" id="UP001500325"/>
    </source>
</evidence>
<dbReference type="RefSeq" id="WP_345377633.1">
    <property type="nucleotide sequence ID" value="NZ_BAABIC010000001.1"/>
</dbReference>
<feature type="region of interest" description="Disordered" evidence="1">
    <location>
        <begin position="31"/>
        <end position="74"/>
    </location>
</feature>
<evidence type="ECO:0000313" key="3">
    <source>
        <dbReference type="EMBL" id="GAA4673543.1"/>
    </source>
</evidence>
<keyword evidence="2" id="KW-1133">Transmembrane helix</keyword>
<feature type="transmembrane region" description="Helical" evidence="2">
    <location>
        <begin position="6"/>
        <end position="26"/>
    </location>
</feature>
<reference evidence="4" key="1">
    <citation type="journal article" date="2019" name="Int. J. Syst. Evol. Microbiol.">
        <title>The Global Catalogue of Microorganisms (GCM) 10K type strain sequencing project: providing services to taxonomists for standard genome sequencing and annotation.</title>
        <authorList>
            <consortium name="The Broad Institute Genomics Platform"/>
            <consortium name="The Broad Institute Genome Sequencing Center for Infectious Disease"/>
            <person name="Wu L."/>
            <person name="Ma J."/>
        </authorList>
    </citation>
    <scope>NUCLEOTIDE SEQUENCE [LARGE SCALE GENOMIC DNA]</scope>
    <source>
        <strain evidence="4">JCM 18055</strain>
    </source>
</reference>
<proteinExistence type="predicted"/>
<dbReference type="EMBL" id="BAABIC010000001">
    <property type="protein sequence ID" value="GAA4673543.1"/>
    <property type="molecule type" value="Genomic_DNA"/>
</dbReference>